<gene>
    <name evidence="3" type="ORF">BDW02DRAFT_585840</name>
</gene>
<keyword evidence="4" id="KW-1185">Reference proteome</keyword>
<reference evidence="3" key="1">
    <citation type="submission" date="2020-01" db="EMBL/GenBank/DDBJ databases">
        <authorList>
            <consortium name="DOE Joint Genome Institute"/>
            <person name="Haridas S."/>
            <person name="Albert R."/>
            <person name="Binder M."/>
            <person name="Bloem J."/>
            <person name="Labutti K."/>
            <person name="Salamov A."/>
            <person name="Andreopoulos B."/>
            <person name="Baker S.E."/>
            <person name="Barry K."/>
            <person name="Bills G."/>
            <person name="Bluhm B.H."/>
            <person name="Cannon C."/>
            <person name="Castanera R."/>
            <person name="Culley D.E."/>
            <person name="Daum C."/>
            <person name="Ezra D."/>
            <person name="Gonzalez J.B."/>
            <person name="Henrissat B."/>
            <person name="Kuo A."/>
            <person name="Liang C."/>
            <person name="Lipzen A."/>
            <person name="Lutzoni F."/>
            <person name="Magnuson J."/>
            <person name="Mondo S."/>
            <person name="Nolan M."/>
            <person name="Ohm R."/>
            <person name="Pangilinan J."/>
            <person name="Park H.-J."/>
            <person name="Ramirez L."/>
            <person name="Alfaro M."/>
            <person name="Sun H."/>
            <person name="Tritt A."/>
            <person name="Yoshinaga Y."/>
            <person name="Zwiers L.-H."/>
            <person name="Turgeon B.G."/>
            <person name="Goodwin S.B."/>
            <person name="Spatafora J.W."/>
            <person name="Crous P.W."/>
            <person name="Grigoriev I.V."/>
        </authorList>
    </citation>
    <scope>NUCLEOTIDE SEQUENCE</scope>
    <source>
        <strain evidence="3">P77</strain>
    </source>
</reference>
<dbReference type="OrthoDB" id="630188at2759"/>
<evidence type="ECO:0000313" key="3">
    <source>
        <dbReference type="EMBL" id="KAF1838571.1"/>
    </source>
</evidence>
<dbReference type="InterPro" id="IPR004843">
    <property type="entry name" value="Calcineurin-like_PHP"/>
</dbReference>
<organism evidence="3 4">
    <name type="scientific">Decorospora gaudefroyi</name>
    <dbReference type="NCBI Taxonomy" id="184978"/>
    <lineage>
        <taxon>Eukaryota</taxon>
        <taxon>Fungi</taxon>
        <taxon>Dikarya</taxon>
        <taxon>Ascomycota</taxon>
        <taxon>Pezizomycotina</taxon>
        <taxon>Dothideomycetes</taxon>
        <taxon>Pleosporomycetidae</taxon>
        <taxon>Pleosporales</taxon>
        <taxon>Pleosporineae</taxon>
        <taxon>Pleosporaceae</taxon>
        <taxon>Decorospora</taxon>
    </lineage>
</organism>
<dbReference type="EMBL" id="ML975251">
    <property type="protein sequence ID" value="KAF1838571.1"/>
    <property type="molecule type" value="Genomic_DNA"/>
</dbReference>
<dbReference type="Proteomes" id="UP000800040">
    <property type="component" value="Unassembled WGS sequence"/>
</dbReference>
<evidence type="ECO:0000313" key="4">
    <source>
        <dbReference type="Proteomes" id="UP000800040"/>
    </source>
</evidence>
<dbReference type="SUPFAM" id="SSF56300">
    <property type="entry name" value="Metallo-dependent phosphatases"/>
    <property type="match status" value="1"/>
</dbReference>
<feature type="domain" description="Calcineurin-like phosphoesterase" evidence="2">
    <location>
        <begin position="32"/>
        <end position="246"/>
    </location>
</feature>
<evidence type="ECO:0000259" key="2">
    <source>
        <dbReference type="Pfam" id="PF00149"/>
    </source>
</evidence>
<dbReference type="PANTHER" id="PTHR12905">
    <property type="entry name" value="METALLOPHOSPHOESTERASE"/>
    <property type="match status" value="1"/>
</dbReference>
<dbReference type="PANTHER" id="PTHR12905:SF0">
    <property type="entry name" value="CALCINEURIN-LIKE PHOSPHOESTERASE DOMAIN-CONTAINING PROTEIN"/>
    <property type="match status" value="1"/>
</dbReference>
<dbReference type="InterPro" id="IPR029052">
    <property type="entry name" value="Metallo-depent_PP-like"/>
</dbReference>
<name>A0A6A5KTG1_9PLEO</name>
<sequence length="498" mass="55191">MSIRPAKHARDASSEPFSSSKRRRIERSQPVRFLILSDTHGVDLPKNLPGCDVVLHCGDLTEDGRPESISAALQALGKIEAKLKLVIAGNHEISLDKAYWSSQGGAEADVEWAHALISPDPSSEASINGVTFLSEGTHTFTLPCDATFSIYASPYTPAYLRYGLSAFQYPSNEDRFNPPGVTPSWATNTATEASTIPNGVDIVMTHGPSKYVLDLTDDDISAGCEHLRRAIARVKPRLHCFGHIHHVPRTWCYEAHRLDYGGDSELDGDAESIRSVIKDYVGNNQARKNGFRGLNPGPAQAFRDSKQTLCVNAAMEGEKGVLEHPPWRVDLELDSSVPSLSFLIVHPQPNKTYHNMTTSSSLVPYTPSTRPTSTSLIPARLFTHQTGTALATQLLYRLLFDFLNRLLSSLHRLASRRMTSWLDCKLQERRHRHDELDGLQIVNEVGRLQGFVTCPLSGRGLDSRAKAWGPPMWVQGVLEGIESGRMVERDFWIHTHGD</sequence>
<dbReference type="CDD" id="cd07379">
    <property type="entry name" value="MPP_239FB"/>
    <property type="match status" value="1"/>
</dbReference>
<evidence type="ECO:0000256" key="1">
    <source>
        <dbReference type="SAM" id="MobiDB-lite"/>
    </source>
</evidence>
<dbReference type="InterPro" id="IPR051693">
    <property type="entry name" value="UPF0046_metallophosphoest"/>
</dbReference>
<dbReference type="GO" id="GO:0016787">
    <property type="term" value="F:hydrolase activity"/>
    <property type="evidence" value="ECO:0007669"/>
    <property type="project" value="InterPro"/>
</dbReference>
<dbReference type="Gene3D" id="3.60.21.10">
    <property type="match status" value="1"/>
</dbReference>
<accession>A0A6A5KTG1</accession>
<proteinExistence type="predicted"/>
<feature type="region of interest" description="Disordered" evidence="1">
    <location>
        <begin position="1"/>
        <end position="24"/>
    </location>
</feature>
<dbReference type="Pfam" id="PF00149">
    <property type="entry name" value="Metallophos"/>
    <property type="match status" value="1"/>
</dbReference>
<protein>
    <submittedName>
        <fullName evidence="3">Metallo-dependent phosphatase</fullName>
    </submittedName>
</protein>
<dbReference type="AlphaFoldDB" id="A0A6A5KTG1"/>